<dbReference type="InterPro" id="IPR055170">
    <property type="entry name" value="GFO_IDH_MocA-like_dom"/>
</dbReference>
<evidence type="ECO:0000313" key="5">
    <source>
        <dbReference type="EMBL" id="AQQ04546.1"/>
    </source>
</evidence>
<feature type="region of interest" description="Disordered" evidence="2">
    <location>
        <begin position="6"/>
        <end position="28"/>
    </location>
</feature>
<reference evidence="5 6" key="1">
    <citation type="submission" date="2017-02" db="EMBL/GenBank/DDBJ databases">
        <authorList>
            <person name="Jeong S."/>
        </authorList>
    </citation>
    <scope>NUCLEOTIDE SEQUENCE [LARGE SCALE GENOMIC DNA]</scope>
    <source>
        <strain evidence="5 6">RMAR6-6</strain>
    </source>
</reference>
<protein>
    <submittedName>
        <fullName evidence="5">Oxidoreductase</fullName>
    </submittedName>
</protein>
<dbReference type="Gene3D" id="3.40.50.720">
    <property type="entry name" value="NAD(P)-binding Rossmann-like Domain"/>
    <property type="match status" value="1"/>
</dbReference>
<dbReference type="Pfam" id="PF22725">
    <property type="entry name" value="GFO_IDH_MocA_C3"/>
    <property type="match status" value="1"/>
</dbReference>
<evidence type="ECO:0000259" key="4">
    <source>
        <dbReference type="Pfam" id="PF22725"/>
    </source>
</evidence>
<feature type="domain" description="GFO/IDH/MocA-like oxidoreductase" evidence="4">
    <location>
        <begin position="187"/>
        <end position="328"/>
    </location>
</feature>
<dbReference type="SUPFAM" id="SSF55347">
    <property type="entry name" value="Glyceraldehyde-3-phosphate dehydrogenase-like, C-terminal domain"/>
    <property type="match status" value="1"/>
</dbReference>
<dbReference type="Proteomes" id="UP000188174">
    <property type="component" value="Chromosome"/>
</dbReference>
<keyword evidence="1" id="KW-0560">Oxidoreductase</keyword>
<evidence type="ECO:0000259" key="3">
    <source>
        <dbReference type="Pfam" id="PF01408"/>
    </source>
</evidence>
<proteinExistence type="predicted"/>
<feature type="domain" description="Gfo/Idh/MocA-like oxidoreductase N-terminal" evidence="3">
    <location>
        <begin position="59"/>
        <end position="177"/>
    </location>
</feature>
<keyword evidence="6" id="KW-1185">Reference proteome</keyword>
<evidence type="ECO:0000256" key="2">
    <source>
        <dbReference type="SAM" id="MobiDB-lite"/>
    </source>
</evidence>
<organism evidence="5 6">
    <name type="scientific">Roseibium algicola</name>
    <dbReference type="NCBI Taxonomy" id="2857014"/>
    <lineage>
        <taxon>Bacteria</taxon>
        <taxon>Pseudomonadati</taxon>
        <taxon>Pseudomonadota</taxon>
        <taxon>Alphaproteobacteria</taxon>
        <taxon>Hyphomicrobiales</taxon>
        <taxon>Stappiaceae</taxon>
        <taxon>Roseibium</taxon>
    </lineage>
</organism>
<dbReference type="Gene3D" id="3.30.360.10">
    <property type="entry name" value="Dihydrodipicolinate Reductase, domain 2"/>
    <property type="match status" value="1"/>
</dbReference>
<sequence length="406" mass="43862">MFRWKRLPKRSRNAARSCTPTAKKVSADPLSLPDRQTFAGPSCSQTLRKIPVTSAAHPLRILIVGTGNMARTHADAFSRIDGVEIVGGVDQRPDVLTQFCDIFAIPNRFATLEEAIAWGEFDAAANVTPDAAHHPTTMALMTAGKHVLCEKPLATNAADAREMADLARAKKLIGMVNLSYRNVAVLQKAAELVAGGAIGALRHFEASYLQSWLTQPAWGDWKTESQWLWRLSTAHGSKGVLGDVGIHILDFVIFAAGSPVSELSCRLKTFDKAEGGRIGEYTLNANDSATLQAELENGALGTISATRFASGHLNDLRLRLYGDKGGLEVRFEKGIEGLRICQGEDLSSATWTDIEVGSVPTVYQRFAAAILTGAPADPDFDHGARLQVALDLAERSHTENGCFLKV</sequence>
<dbReference type="Pfam" id="PF01408">
    <property type="entry name" value="GFO_IDH_MocA"/>
    <property type="match status" value="1"/>
</dbReference>
<dbReference type="InterPro" id="IPR036291">
    <property type="entry name" value="NAD(P)-bd_dom_sf"/>
</dbReference>
<dbReference type="InterPro" id="IPR050463">
    <property type="entry name" value="Gfo/Idh/MocA_oxidrdct_glycsds"/>
</dbReference>
<gene>
    <name evidence="5" type="ORF">B0E33_13950</name>
</gene>
<dbReference type="PANTHER" id="PTHR43818">
    <property type="entry name" value="BCDNA.GH03377"/>
    <property type="match status" value="1"/>
</dbReference>
<evidence type="ECO:0000256" key="1">
    <source>
        <dbReference type="ARBA" id="ARBA00023002"/>
    </source>
</evidence>
<accession>A0ABN4WYW6</accession>
<dbReference type="SUPFAM" id="SSF51735">
    <property type="entry name" value="NAD(P)-binding Rossmann-fold domains"/>
    <property type="match status" value="1"/>
</dbReference>
<name>A0ABN4WYW6_9HYPH</name>
<evidence type="ECO:0000313" key="6">
    <source>
        <dbReference type="Proteomes" id="UP000188174"/>
    </source>
</evidence>
<dbReference type="InterPro" id="IPR000683">
    <property type="entry name" value="Gfo/Idh/MocA-like_OxRdtase_N"/>
</dbReference>
<dbReference type="PANTHER" id="PTHR43818:SF11">
    <property type="entry name" value="BCDNA.GH03377"/>
    <property type="match status" value="1"/>
</dbReference>
<dbReference type="EMBL" id="CP019630">
    <property type="protein sequence ID" value="AQQ04546.1"/>
    <property type="molecule type" value="Genomic_DNA"/>
</dbReference>